<feature type="region of interest" description="Disordered" evidence="3">
    <location>
        <begin position="590"/>
        <end position="618"/>
    </location>
</feature>
<reference evidence="5" key="1">
    <citation type="submission" date="2020-11" db="EMBL/GenBank/DDBJ databases">
        <authorList>
            <person name="Koelle M."/>
            <person name="Horta M.A.C."/>
            <person name="Nowrousian M."/>
            <person name="Ohm R.A."/>
            <person name="Benz P."/>
            <person name="Pilgard A."/>
        </authorList>
    </citation>
    <scope>NUCLEOTIDE SEQUENCE</scope>
    <source>
        <strain evidence="5">FPRL280</strain>
    </source>
</reference>
<dbReference type="PANTHER" id="PTHR22872">
    <property type="entry name" value="BTK-BINDING PROTEIN-RELATED"/>
    <property type="match status" value="1"/>
</dbReference>
<dbReference type="Pfam" id="PF13540">
    <property type="entry name" value="RCC1_2"/>
    <property type="match status" value="1"/>
</dbReference>
<proteinExistence type="predicted"/>
<organism evidence="5 6">
    <name type="scientific">Rhodonia placenta</name>
    <dbReference type="NCBI Taxonomy" id="104341"/>
    <lineage>
        <taxon>Eukaryota</taxon>
        <taxon>Fungi</taxon>
        <taxon>Dikarya</taxon>
        <taxon>Basidiomycota</taxon>
        <taxon>Agaricomycotina</taxon>
        <taxon>Agaricomycetes</taxon>
        <taxon>Polyporales</taxon>
        <taxon>Adustoporiaceae</taxon>
        <taxon>Rhodonia</taxon>
    </lineage>
</organism>
<dbReference type="SUPFAM" id="SSF54695">
    <property type="entry name" value="POZ domain"/>
    <property type="match status" value="1"/>
</dbReference>
<feature type="domain" description="BTB" evidence="4">
    <location>
        <begin position="830"/>
        <end position="894"/>
    </location>
</feature>
<dbReference type="PANTHER" id="PTHR22872:SF2">
    <property type="entry name" value="INHIBITOR OF BRUTON TYROSINE KINASE"/>
    <property type="match status" value="1"/>
</dbReference>
<evidence type="ECO:0000256" key="2">
    <source>
        <dbReference type="PROSITE-ProRule" id="PRU00235"/>
    </source>
</evidence>
<protein>
    <recommendedName>
        <fullName evidence="4">BTB domain-containing protein</fullName>
    </recommendedName>
</protein>
<feature type="domain" description="BTB" evidence="4">
    <location>
        <begin position="659"/>
        <end position="746"/>
    </location>
</feature>
<feature type="region of interest" description="Disordered" evidence="3">
    <location>
        <begin position="1365"/>
        <end position="1432"/>
    </location>
</feature>
<dbReference type="Gene3D" id="1.25.40.20">
    <property type="entry name" value="Ankyrin repeat-containing domain"/>
    <property type="match status" value="1"/>
</dbReference>
<sequence length="1432" mass="155003">MSQLHVYFLLRQQQAFRRQLDTCGSNARAQSSTRGLSSSGGKSWNKKSPLGARSSVDVNARDPMGRTVLHLAAAAQDPAATEYVRMLLAHPDILVNFPDKESHWTALHRALYHGNIATAVVLLQRTDIDPSVRDCEGYTAFDLYNSTLEGTKPDTDDTTFADLFTWGVNRNATLGLENGDDRLFPEQVVIRPPEDVSENEHIDVRFSPIHVGDAAMSRLHTAVITSEDRGNLRVCGFGNGGRLGPGQHTQYGLVPLPQLPHTIVSIALGQDHTLALTKSGEVLSWGLNRFAQLGYVVDQPASAGGLGRSEEPIQATPRKVAGPLKNKRVFGVAACKTASACWTEAEVYTWGTNNGQLGYDKSAQPVQVLPRVVTKVSQPVISVSITDNALVCLLVTNDVVCLWNDRHSKVNFPAHAFPSEITVYRPPQAVHNTSIRKITNCDNTIAALSTNGEVFTFTVPAPSDASSGTDRNKGRNTIVPQRVWALRKKVTAVRDVALGADGSLIVCTESGHVFVRARVAKAGQGAGTRALKFQQVPYIQRAVRVYANATGSYAALRVEHRPPPIKVAGHTLAQDMAEVQPYMRHRTREAAGPEVNGTGDHGKPPEVPSGPDDQLDEESEDLAIQRDIKQIELLCGVLETMREQGDSAGLYDGRMPFGADLLVQVGSAACEFPAHRVVLAARSAPLRHLLASGTPVQDTAALLTAELLTAELLTAEASASTHAKLGFAGCQPLSVLILLTYLYSDDPPALWDPRVGPAVGRRLVRLGSKPEQVKAELKALARMLQLPLLADVLDAPVKRLPKPSMGGDMRRLFEASQGWSTALARSPDAPDVVLRLADRDVYAHSTILRARSSFFATFFDDEDWTRDRWTPEGTIVVDLKHLRWREMEYVTRFLCCDGDQEMFDVLEQVHSVDEMLDFMFEVLSAANELLIDHLILLCCSVILKYVSVWNVCSVLSDASHYNAAALVDAVHDYLAVNAETLLESRMLDDMRGNLVKQLSAFIRRRQLEKYPVSRSNKLVDAAMETHRAWLALQDIPQTIVPNPRVGALGDRDSAKLSPPGPMRSFPLTAHATSAHGSPLIRPEATAKPAANMPADDELFLMDEPDASPVTPIPGKPPAISAVPADSPRKPVGGWKATSVVPRVDMKAIMAEAETAGAPKRPAHIPVARVSSGGATPTPRGTPPRDGSKPLKPLIPPTATATPRTVSGSSWRIPSTAKPGSSPPNTAAGGSRPDASASLVAKRAPAVARPQASTTPPTTPKKASRPPGLGPVITPTKQSAPSKSSPSAIRRVSSGSVWTPPPVQPVVQASSSTSAMSFAAIQELQREQNNPAKDKRSLVQIQEEERARQIEEDFLKWWATAEARLQEEQKASSSTAQAASRPRKSKKPKNDKNMPSTAIPKPQDSSQQIPGKNAKLRRNRTTNNEKMAQPGPS</sequence>
<evidence type="ECO:0000313" key="6">
    <source>
        <dbReference type="Proteomes" id="UP000639403"/>
    </source>
</evidence>
<dbReference type="InterPro" id="IPR051625">
    <property type="entry name" value="Signaling_Regulatory_Domain"/>
</dbReference>
<dbReference type="InterPro" id="IPR000408">
    <property type="entry name" value="Reg_chr_condens"/>
</dbReference>
<evidence type="ECO:0000256" key="1">
    <source>
        <dbReference type="ARBA" id="ARBA00022737"/>
    </source>
</evidence>
<dbReference type="Proteomes" id="UP000639403">
    <property type="component" value="Unassembled WGS sequence"/>
</dbReference>
<feature type="compositionally biased region" description="Low complexity" evidence="3">
    <location>
        <begin position="1370"/>
        <end position="1379"/>
    </location>
</feature>
<dbReference type="InterPro" id="IPR036770">
    <property type="entry name" value="Ankyrin_rpt-contain_sf"/>
</dbReference>
<dbReference type="Gene3D" id="2.130.10.30">
    <property type="entry name" value="Regulator of chromosome condensation 1/beta-lactamase-inhibitor protein II"/>
    <property type="match status" value="1"/>
</dbReference>
<comment type="caution">
    <text evidence="5">The sequence shown here is derived from an EMBL/GenBank/DDBJ whole genome shotgun (WGS) entry which is preliminary data.</text>
</comment>
<reference evidence="5" key="2">
    <citation type="journal article" name="Front. Microbiol.">
        <title>Degradative Capacity of Two Strains of Rhodonia placenta: From Phenotype to Genotype.</title>
        <authorList>
            <person name="Kolle M."/>
            <person name="Horta M.A.C."/>
            <person name="Nowrousian M."/>
            <person name="Ohm R.A."/>
            <person name="Benz J.P."/>
            <person name="Pilgard A."/>
        </authorList>
    </citation>
    <scope>NUCLEOTIDE SEQUENCE</scope>
    <source>
        <strain evidence="5">FPRL280</strain>
    </source>
</reference>
<feature type="compositionally biased region" description="Low complexity" evidence="3">
    <location>
        <begin position="1273"/>
        <end position="1287"/>
    </location>
</feature>
<keyword evidence="1" id="KW-0677">Repeat</keyword>
<feature type="compositionally biased region" description="Polar residues" evidence="3">
    <location>
        <begin position="23"/>
        <end position="34"/>
    </location>
</feature>
<feature type="compositionally biased region" description="Low complexity" evidence="3">
    <location>
        <begin position="35"/>
        <end position="48"/>
    </location>
</feature>
<dbReference type="EMBL" id="JADOXO010000417">
    <property type="protein sequence ID" value="KAF9804968.1"/>
    <property type="molecule type" value="Genomic_DNA"/>
</dbReference>
<gene>
    <name evidence="5" type="ORF">IEO21_09263</name>
</gene>
<dbReference type="SMART" id="SM00225">
    <property type="entry name" value="BTB"/>
    <property type="match status" value="2"/>
</dbReference>
<dbReference type="PRINTS" id="PR00633">
    <property type="entry name" value="RCCNDNSATION"/>
</dbReference>
<dbReference type="Gene3D" id="3.30.710.10">
    <property type="entry name" value="Potassium Channel Kv1.1, Chain A"/>
    <property type="match status" value="2"/>
</dbReference>
<evidence type="ECO:0000313" key="5">
    <source>
        <dbReference type="EMBL" id="KAF9804968.1"/>
    </source>
</evidence>
<feature type="repeat" description="RCC1" evidence="2">
    <location>
        <begin position="230"/>
        <end position="279"/>
    </location>
</feature>
<feature type="repeat" description="RCC1" evidence="2">
    <location>
        <begin position="161"/>
        <end position="227"/>
    </location>
</feature>
<dbReference type="InterPro" id="IPR000210">
    <property type="entry name" value="BTB/POZ_dom"/>
</dbReference>
<dbReference type="PROSITE" id="PS50012">
    <property type="entry name" value="RCC1_3"/>
    <property type="match status" value="3"/>
</dbReference>
<dbReference type="CDD" id="cd18500">
    <property type="entry name" value="BACK_IBtk"/>
    <property type="match status" value="1"/>
</dbReference>
<dbReference type="InterPro" id="IPR011333">
    <property type="entry name" value="SKP1/BTB/POZ_sf"/>
</dbReference>
<name>A0A8H7TY20_9APHY</name>
<evidence type="ECO:0000259" key="4">
    <source>
        <dbReference type="PROSITE" id="PS50097"/>
    </source>
</evidence>
<dbReference type="InterPro" id="IPR009091">
    <property type="entry name" value="RCC1/BLIP-II"/>
</dbReference>
<dbReference type="SUPFAM" id="SSF50985">
    <property type="entry name" value="RCC1/BLIP-II"/>
    <property type="match status" value="1"/>
</dbReference>
<dbReference type="InterPro" id="IPR002110">
    <property type="entry name" value="Ankyrin_rpt"/>
</dbReference>
<feature type="region of interest" description="Disordered" evidence="3">
    <location>
        <begin position="23"/>
        <end position="58"/>
    </location>
</feature>
<feature type="repeat" description="RCC1" evidence="2">
    <location>
        <begin position="345"/>
        <end position="396"/>
    </location>
</feature>
<dbReference type="SUPFAM" id="SSF48403">
    <property type="entry name" value="Ankyrin repeat"/>
    <property type="match status" value="1"/>
</dbReference>
<evidence type="ECO:0000256" key="3">
    <source>
        <dbReference type="SAM" id="MobiDB-lite"/>
    </source>
</evidence>
<feature type="compositionally biased region" description="Polar residues" evidence="3">
    <location>
        <begin position="1198"/>
        <end position="1212"/>
    </location>
</feature>
<dbReference type="SMART" id="SM00248">
    <property type="entry name" value="ANK"/>
    <property type="match status" value="2"/>
</dbReference>
<feature type="region of interest" description="Disordered" evidence="3">
    <location>
        <begin position="1153"/>
        <end position="1314"/>
    </location>
</feature>
<dbReference type="CDD" id="cd18186">
    <property type="entry name" value="BTB_POZ_ZBTB_KLHL-like"/>
    <property type="match status" value="2"/>
</dbReference>
<dbReference type="Pfam" id="PF12796">
    <property type="entry name" value="Ank_2"/>
    <property type="match status" value="1"/>
</dbReference>
<dbReference type="PROSITE" id="PS50097">
    <property type="entry name" value="BTB"/>
    <property type="match status" value="2"/>
</dbReference>
<accession>A0A8H7TY20</accession>
<feature type="compositionally biased region" description="Low complexity" evidence="3">
    <location>
        <begin position="1304"/>
        <end position="1314"/>
    </location>
</feature>